<name>A0A8J4URC6_9MYCE</name>
<evidence type="ECO:0000259" key="1">
    <source>
        <dbReference type="Pfam" id="PF01717"/>
    </source>
</evidence>
<dbReference type="AlphaFoldDB" id="A0A8J4URC6"/>
<sequence>MTIPTESIGSLPRPRDLQQAHEDFMSKKIDRKSYDEVLEMNLEHFVNSLESIGSPVITDGEVFKQSFALYPIAGVDVDPNGATIPFNDGHVRQLPTIKGPVKFTQYAYQFLEKTKSKTSTPVKATVISPSALSLLYPSTELPNYSREKYIQDILNESEKDIKQCLSLGADSVQIDATELRLALKLDPSGGLIDQFVSLNNQLLSRFNDQEIQKIGIHTCPGSDQDSCHSQDVDYAQLIPYLFKINVGRVYMSLASESDKERILSVIRDNYKPNQKLFFGVIDVCDPRVETPQEVCDRIMEIARFIPLEQIGTCDDCGFSPFCDDQSTSFATAIAKINVRIEGTNLASKQLGI</sequence>
<evidence type="ECO:0000313" key="3">
    <source>
        <dbReference type="Proteomes" id="UP000695562"/>
    </source>
</evidence>
<dbReference type="EMBL" id="AJWJ01000320">
    <property type="protein sequence ID" value="KAF2071986.1"/>
    <property type="molecule type" value="Genomic_DNA"/>
</dbReference>
<reference evidence="2" key="1">
    <citation type="submission" date="2020-01" db="EMBL/GenBank/DDBJ databases">
        <title>Development of genomics and gene disruption for Polysphondylium violaceum indicates a role for the polyketide synthase stlB in stalk morphogenesis.</title>
        <authorList>
            <person name="Narita B."/>
            <person name="Kawabe Y."/>
            <person name="Kin K."/>
            <person name="Saito T."/>
            <person name="Gibbs R."/>
            <person name="Kuspa A."/>
            <person name="Muzny D."/>
            <person name="Queller D."/>
            <person name="Richards S."/>
            <person name="Strassman J."/>
            <person name="Sucgang R."/>
            <person name="Worley K."/>
            <person name="Schaap P."/>
        </authorList>
    </citation>
    <scope>NUCLEOTIDE SEQUENCE</scope>
    <source>
        <strain evidence="2">QSvi11</strain>
    </source>
</reference>
<comment type="caution">
    <text evidence="2">The sequence shown here is derived from an EMBL/GenBank/DDBJ whole genome shotgun (WGS) entry which is preliminary data.</text>
</comment>
<dbReference type="Proteomes" id="UP000695562">
    <property type="component" value="Unassembled WGS sequence"/>
</dbReference>
<dbReference type="SUPFAM" id="SSF51726">
    <property type="entry name" value="UROD/MetE-like"/>
    <property type="match status" value="1"/>
</dbReference>
<evidence type="ECO:0000313" key="2">
    <source>
        <dbReference type="EMBL" id="KAF2071986.1"/>
    </source>
</evidence>
<dbReference type="PANTHER" id="PTHR43844">
    <property type="entry name" value="METHIONINE SYNTHASE"/>
    <property type="match status" value="1"/>
</dbReference>
<dbReference type="PANTHER" id="PTHR43844:SF2">
    <property type="entry name" value="SYNTHASE, VITAMIN-B12 INDEPENDENT, PUTATIVE (AFU_ORTHOLOGUE AFUA_3G12060)-RELATED"/>
    <property type="match status" value="1"/>
</dbReference>
<protein>
    <recommendedName>
        <fullName evidence="1">Cobalamin-independent methionine synthase MetE C-terminal/archaeal domain-containing protein</fullName>
    </recommendedName>
</protein>
<feature type="domain" description="Cobalamin-independent methionine synthase MetE C-terminal/archaeal" evidence="1">
    <location>
        <begin position="4"/>
        <end position="318"/>
    </location>
</feature>
<proteinExistence type="predicted"/>
<dbReference type="GO" id="GO:0003871">
    <property type="term" value="F:5-methyltetrahydropteroyltriglutamate-homocysteine S-methyltransferase activity"/>
    <property type="evidence" value="ECO:0007669"/>
    <property type="project" value="InterPro"/>
</dbReference>
<dbReference type="InterPro" id="IPR002629">
    <property type="entry name" value="Met_Synth_C/arc"/>
</dbReference>
<accession>A0A8J4URC6</accession>
<gene>
    <name evidence="2" type="ORF">CYY_006699</name>
</gene>
<dbReference type="CDD" id="cd03311">
    <property type="entry name" value="CIMS_C_terminal_like"/>
    <property type="match status" value="1"/>
</dbReference>
<dbReference type="OrthoDB" id="1053771at2759"/>
<dbReference type="GO" id="GO:0008270">
    <property type="term" value="F:zinc ion binding"/>
    <property type="evidence" value="ECO:0007669"/>
    <property type="project" value="InterPro"/>
</dbReference>
<dbReference type="GO" id="GO:0009086">
    <property type="term" value="P:methionine biosynthetic process"/>
    <property type="evidence" value="ECO:0007669"/>
    <property type="project" value="InterPro"/>
</dbReference>
<keyword evidence="3" id="KW-1185">Reference proteome</keyword>
<dbReference type="Gene3D" id="3.20.20.210">
    <property type="match status" value="1"/>
</dbReference>
<dbReference type="InterPro" id="IPR038071">
    <property type="entry name" value="UROD/MetE-like_sf"/>
</dbReference>
<dbReference type="Pfam" id="PF01717">
    <property type="entry name" value="Meth_synt_2"/>
    <property type="match status" value="1"/>
</dbReference>
<organism evidence="2 3">
    <name type="scientific">Polysphondylium violaceum</name>
    <dbReference type="NCBI Taxonomy" id="133409"/>
    <lineage>
        <taxon>Eukaryota</taxon>
        <taxon>Amoebozoa</taxon>
        <taxon>Evosea</taxon>
        <taxon>Eumycetozoa</taxon>
        <taxon>Dictyostelia</taxon>
        <taxon>Dictyosteliales</taxon>
        <taxon>Dictyosteliaceae</taxon>
        <taxon>Polysphondylium</taxon>
    </lineage>
</organism>